<feature type="compositionally biased region" description="Pro residues" evidence="1">
    <location>
        <begin position="100"/>
        <end position="115"/>
    </location>
</feature>
<protein>
    <submittedName>
        <fullName evidence="3">(African queen) hypothetical protein</fullName>
    </submittedName>
</protein>
<dbReference type="OrthoDB" id="7491938at2759"/>
<keyword evidence="2" id="KW-0812">Transmembrane</keyword>
<evidence type="ECO:0000313" key="3">
    <source>
        <dbReference type="EMBL" id="CAG9568481.1"/>
    </source>
</evidence>
<feature type="compositionally biased region" description="Pro residues" evidence="1">
    <location>
        <begin position="144"/>
        <end position="164"/>
    </location>
</feature>
<comment type="caution">
    <text evidence="3">The sequence shown here is derived from an EMBL/GenBank/DDBJ whole genome shotgun (WGS) entry which is preliminary data.</text>
</comment>
<gene>
    <name evidence="3" type="ORF">DCHRY22_LOCUS8359</name>
</gene>
<dbReference type="EMBL" id="CAKASE010000061">
    <property type="protein sequence ID" value="CAG9568481.1"/>
    <property type="molecule type" value="Genomic_DNA"/>
</dbReference>
<feature type="compositionally biased region" description="Low complexity" evidence="1">
    <location>
        <begin position="116"/>
        <end position="125"/>
    </location>
</feature>
<feature type="transmembrane region" description="Helical" evidence="2">
    <location>
        <begin position="29"/>
        <end position="48"/>
    </location>
</feature>
<evidence type="ECO:0000256" key="2">
    <source>
        <dbReference type="SAM" id="Phobius"/>
    </source>
</evidence>
<evidence type="ECO:0000256" key="1">
    <source>
        <dbReference type="SAM" id="MobiDB-lite"/>
    </source>
</evidence>
<proteinExistence type="predicted"/>
<dbReference type="Proteomes" id="UP000789524">
    <property type="component" value="Unassembled WGS sequence"/>
</dbReference>
<sequence length="164" mass="17999">MFESKDFEDKFEDIFSDHHSKFDDMDGKIIGYICGGLLIVLLVLICCCRKRRSRGQVLSPAPATVVTTRAPYPQQQYATYPGPVTYPAPQTTYPSFSPAPAVPPAPPGPNNPPYPTSSYPYQAPYIQQPSMYPTAPSAPEDNALPPPYEQACAKPPPHNPNAPY</sequence>
<evidence type="ECO:0000313" key="4">
    <source>
        <dbReference type="Proteomes" id="UP000789524"/>
    </source>
</evidence>
<organism evidence="3 4">
    <name type="scientific">Danaus chrysippus</name>
    <name type="common">African queen</name>
    <dbReference type="NCBI Taxonomy" id="151541"/>
    <lineage>
        <taxon>Eukaryota</taxon>
        <taxon>Metazoa</taxon>
        <taxon>Ecdysozoa</taxon>
        <taxon>Arthropoda</taxon>
        <taxon>Hexapoda</taxon>
        <taxon>Insecta</taxon>
        <taxon>Pterygota</taxon>
        <taxon>Neoptera</taxon>
        <taxon>Endopterygota</taxon>
        <taxon>Lepidoptera</taxon>
        <taxon>Glossata</taxon>
        <taxon>Ditrysia</taxon>
        <taxon>Papilionoidea</taxon>
        <taxon>Nymphalidae</taxon>
        <taxon>Danainae</taxon>
        <taxon>Danaini</taxon>
        <taxon>Danaina</taxon>
        <taxon>Danaus</taxon>
        <taxon>Anosia</taxon>
    </lineage>
</organism>
<dbReference type="AlphaFoldDB" id="A0A8J2W616"/>
<keyword evidence="2" id="KW-0472">Membrane</keyword>
<accession>A0A8J2W616</accession>
<reference evidence="3" key="1">
    <citation type="submission" date="2021-09" db="EMBL/GenBank/DDBJ databases">
        <authorList>
            <person name="Martin H S."/>
        </authorList>
    </citation>
    <scope>NUCLEOTIDE SEQUENCE</scope>
</reference>
<name>A0A8J2W616_9NEOP</name>
<keyword evidence="4" id="KW-1185">Reference proteome</keyword>
<feature type="region of interest" description="Disordered" evidence="1">
    <location>
        <begin position="89"/>
        <end position="164"/>
    </location>
</feature>
<keyword evidence="2" id="KW-1133">Transmembrane helix</keyword>